<accession>A0ABV2G9P1</accession>
<dbReference type="SUPFAM" id="SSF46785">
    <property type="entry name" value="Winged helix' DNA-binding domain"/>
    <property type="match status" value="1"/>
</dbReference>
<reference evidence="5 6" key="1">
    <citation type="submission" date="2024-06" db="EMBL/GenBank/DDBJ databases">
        <title>Genomic Encyclopedia of Type Strains, Phase IV (KMG-IV): sequencing the most valuable type-strain genomes for metagenomic binning, comparative biology and taxonomic classification.</title>
        <authorList>
            <person name="Goeker M."/>
        </authorList>
    </citation>
    <scope>NUCLEOTIDE SEQUENCE [LARGE SCALE GENOMIC DNA]</scope>
    <source>
        <strain evidence="5 6">DSM 26128</strain>
    </source>
</reference>
<dbReference type="Proteomes" id="UP001549099">
    <property type="component" value="Unassembled WGS sequence"/>
</dbReference>
<evidence type="ECO:0000256" key="2">
    <source>
        <dbReference type="ARBA" id="ARBA00023125"/>
    </source>
</evidence>
<evidence type="ECO:0000259" key="4">
    <source>
        <dbReference type="PROSITE" id="PS50995"/>
    </source>
</evidence>
<dbReference type="SMART" id="SM00347">
    <property type="entry name" value="HTH_MARR"/>
    <property type="match status" value="1"/>
</dbReference>
<dbReference type="PROSITE" id="PS50995">
    <property type="entry name" value="HTH_MARR_2"/>
    <property type="match status" value="1"/>
</dbReference>
<comment type="caution">
    <text evidence="5">The sequence shown here is derived from an EMBL/GenBank/DDBJ whole genome shotgun (WGS) entry which is preliminary data.</text>
</comment>
<keyword evidence="2 5" id="KW-0238">DNA-binding</keyword>
<dbReference type="InterPro" id="IPR011991">
    <property type="entry name" value="ArsR-like_HTH"/>
</dbReference>
<keyword evidence="6" id="KW-1185">Reference proteome</keyword>
<dbReference type="RefSeq" id="WP_354195738.1">
    <property type="nucleotide sequence ID" value="NZ_JBEPLW010000003.1"/>
</dbReference>
<dbReference type="InterPro" id="IPR036388">
    <property type="entry name" value="WH-like_DNA-bd_sf"/>
</dbReference>
<dbReference type="InterPro" id="IPR036390">
    <property type="entry name" value="WH_DNA-bd_sf"/>
</dbReference>
<gene>
    <name evidence="5" type="ORF">ABID49_000883</name>
</gene>
<sequence>MLEKLKEAIGLFEEVMIFGAEHVLRSVDVEIWQEYSPEQIQALKILSASGPMSNGQLATVQGVHKSAVSSRLKKLEEKGLVSSVKDPGDQRAKLIAVTDAGIELLRRSDAAIYESVEGLFADEITEEELDAFIHTFRKLKDILRFKEL</sequence>
<organism evidence="5 6">
    <name type="scientific">Bhargavaea ullalensis</name>
    <dbReference type="NCBI Taxonomy" id="1265685"/>
    <lineage>
        <taxon>Bacteria</taxon>
        <taxon>Bacillati</taxon>
        <taxon>Bacillota</taxon>
        <taxon>Bacilli</taxon>
        <taxon>Bacillales</taxon>
        <taxon>Caryophanaceae</taxon>
        <taxon>Bhargavaea</taxon>
    </lineage>
</organism>
<evidence type="ECO:0000256" key="3">
    <source>
        <dbReference type="ARBA" id="ARBA00023163"/>
    </source>
</evidence>
<dbReference type="PROSITE" id="PS01117">
    <property type="entry name" value="HTH_MARR_1"/>
    <property type="match status" value="1"/>
</dbReference>
<dbReference type="EMBL" id="JBEPLW010000003">
    <property type="protein sequence ID" value="MET3574999.1"/>
    <property type="molecule type" value="Genomic_DNA"/>
</dbReference>
<dbReference type="GO" id="GO:0003677">
    <property type="term" value="F:DNA binding"/>
    <property type="evidence" value="ECO:0007669"/>
    <property type="project" value="UniProtKB-KW"/>
</dbReference>
<keyword evidence="3" id="KW-0804">Transcription</keyword>
<dbReference type="PANTHER" id="PTHR33164:SF102">
    <property type="entry name" value="TRANSCRIPTIONAL REGULATORY PROTEIN"/>
    <property type="match status" value="1"/>
</dbReference>
<feature type="domain" description="HTH marR-type" evidence="4">
    <location>
        <begin position="1"/>
        <end position="141"/>
    </location>
</feature>
<protein>
    <submittedName>
        <fullName evidence="5">DNA-binding MarR family transcriptional regulator</fullName>
    </submittedName>
</protein>
<dbReference type="InterPro" id="IPR023187">
    <property type="entry name" value="Tscrpt_reg_MarR-type_CS"/>
</dbReference>
<keyword evidence="1" id="KW-0805">Transcription regulation</keyword>
<evidence type="ECO:0000256" key="1">
    <source>
        <dbReference type="ARBA" id="ARBA00023015"/>
    </source>
</evidence>
<dbReference type="Gene3D" id="1.10.10.10">
    <property type="entry name" value="Winged helix-like DNA-binding domain superfamily/Winged helix DNA-binding domain"/>
    <property type="match status" value="1"/>
</dbReference>
<dbReference type="PRINTS" id="PR00598">
    <property type="entry name" value="HTHMARR"/>
</dbReference>
<dbReference type="PANTHER" id="PTHR33164">
    <property type="entry name" value="TRANSCRIPTIONAL REGULATOR, MARR FAMILY"/>
    <property type="match status" value="1"/>
</dbReference>
<name>A0ABV2G9P1_9BACL</name>
<dbReference type="InterPro" id="IPR000835">
    <property type="entry name" value="HTH_MarR-typ"/>
</dbReference>
<dbReference type="Pfam" id="PF01047">
    <property type="entry name" value="MarR"/>
    <property type="match status" value="1"/>
</dbReference>
<proteinExistence type="predicted"/>
<dbReference type="CDD" id="cd00090">
    <property type="entry name" value="HTH_ARSR"/>
    <property type="match status" value="1"/>
</dbReference>
<evidence type="ECO:0000313" key="5">
    <source>
        <dbReference type="EMBL" id="MET3574999.1"/>
    </source>
</evidence>
<evidence type="ECO:0000313" key="6">
    <source>
        <dbReference type="Proteomes" id="UP001549099"/>
    </source>
</evidence>
<dbReference type="InterPro" id="IPR039422">
    <property type="entry name" value="MarR/SlyA-like"/>
</dbReference>